<dbReference type="AlphaFoldDB" id="A0A1K0FEB0"/>
<keyword evidence="1" id="KW-0472">Membrane</keyword>
<reference evidence="3 4" key="1">
    <citation type="submission" date="2016-09" db="EMBL/GenBank/DDBJ databases">
        <title>Couchioplanes caeruleus draft genome sequence.</title>
        <authorList>
            <person name="Sheehan J."/>
            <person name="Caffrey P."/>
        </authorList>
    </citation>
    <scope>NUCLEOTIDE SEQUENCE [LARGE SCALE GENOMIC DNA]</scope>
    <source>
        <strain evidence="3 4">DSM 43634</strain>
    </source>
</reference>
<dbReference type="Pfam" id="PF13795">
    <property type="entry name" value="HupE_UreJ_2"/>
    <property type="match status" value="1"/>
</dbReference>
<evidence type="ECO:0000313" key="3">
    <source>
        <dbReference type="EMBL" id="OJF11175.1"/>
    </source>
</evidence>
<keyword evidence="2" id="KW-0732">Signal</keyword>
<accession>A0A1K0FEB0</accession>
<evidence type="ECO:0000256" key="1">
    <source>
        <dbReference type="SAM" id="Phobius"/>
    </source>
</evidence>
<keyword evidence="1" id="KW-1133">Transmembrane helix</keyword>
<evidence type="ECO:0008006" key="5">
    <source>
        <dbReference type="Google" id="ProtNLM"/>
    </source>
</evidence>
<dbReference type="EMBL" id="MEIA01000438">
    <property type="protein sequence ID" value="OJF11175.1"/>
    <property type="molecule type" value="Genomic_DNA"/>
</dbReference>
<feature type="transmembrane region" description="Helical" evidence="1">
    <location>
        <begin position="45"/>
        <end position="66"/>
    </location>
</feature>
<dbReference type="Proteomes" id="UP000182486">
    <property type="component" value="Unassembled WGS sequence"/>
</dbReference>
<dbReference type="RefSeq" id="WP_071808322.1">
    <property type="nucleotide sequence ID" value="NZ_MEIA01000438.1"/>
</dbReference>
<keyword evidence="1" id="KW-0812">Transmembrane</keyword>
<feature type="transmembrane region" description="Helical" evidence="1">
    <location>
        <begin position="73"/>
        <end position="96"/>
    </location>
</feature>
<sequence>MPPRRVARLATAAVTGCVVLLGAPAPASAHGIGAGAESVTDFLTLGFTHMIAGWDHLLFIAGVLIVTGTGRRAATMISLFALGHSVTLIAATLAGWRVNATFVDMVIALSLVAVAVIGLMGRPQRWRWFAAMVLGFGLIHGLGLSTRLQALGLPPDGQLARVVAFNVGVELGQLLAIGVFVLIGRGLPRLPQRLRNPDLAYAALLAAGGAATIVLAVTGSDDPPSTAEVSSMGDCQLRARTETYPQSGVHPMKDFFGPGEKAPDTAFGHVIGDGFVIVHYPPTLPAEQVAQLKAFVEDPASGRVVGSAVDGQAEPIKLVNAYDTAECTTFDLDGARQFTRTWFADPRSKPVE</sequence>
<feature type="transmembrane region" description="Helical" evidence="1">
    <location>
        <begin position="102"/>
        <end position="121"/>
    </location>
</feature>
<dbReference type="InterPro" id="IPR032809">
    <property type="entry name" value="Put_HupE_UreJ"/>
</dbReference>
<feature type="chain" id="PRO_5009663691" description="Hydrogenase/urease accessory protein HupE" evidence="2">
    <location>
        <begin position="30"/>
        <end position="352"/>
    </location>
</feature>
<feature type="transmembrane region" description="Helical" evidence="1">
    <location>
        <begin position="162"/>
        <end position="187"/>
    </location>
</feature>
<protein>
    <recommendedName>
        <fullName evidence="5">Hydrogenase/urease accessory protein HupE</fullName>
    </recommendedName>
</protein>
<organism evidence="3 4">
    <name type="scientific">Couchioplanes caeruleus subsp. caeruleus</name>
    <dbReference type="NCBI Taxonomy" id="56427"/>
    <lineage>
        <taxon>Bacteria</taxon>
        <taxon>Bacillati</taxon>
        <taxon>Actinomycetota</taxon>
        <taxon>Actinomycetes</taxon>
        <taxon>Micromonosporales</taxon>
        <taxon>Micromonosporaceae</taxon>
        <taxon>Couchioplanes</taxon>
    </lineage>
</organism>
<evidence type="ECO:0000313" key="4">
    <source>
        <dbReference type="Proteomes" id="UP000182486"/>
    </source>
</evidence>
<keyword evidence="4" id="KW-1185">Reference proteome</keyword>
<name>A0A1K0FEB0_9ACTN</name>
<feature type="transmembrane region" description="Helical" evidence="1">
    <location>
        <begin position="199"/>
        <end position="217"/>
    </location>
</feature>
<feature type="signal peptide" evidence="2">
    <location>
        <begin position="1"/>
        <end position="29"/>
    </location>
</feature>
<evidence type="ECO:0000256" key="2">
    <source>
        <dbReference type="SAM" id="SignalP"/>
    </source>
</evidence>
<feature type="transmembrane region" description="Helical" evidence="1">
    <location>
        <begin position="128"/>
        <end position="150"/>
    </location>
</feature>
<comment type="caution">
    <text evidence="3">The sequence shown here is derived from an EMBL/GenBank/DDBJ whole genome shotgun (WGS) entry which is preliminary data.</text>
</comment>
<proteinExistence type="predicted"/>
<gene>
    <name evidence="3" type="ORF">BG844_28115</name>
</gene>